<dbReference type="SUPFAM" id="SSF55874">
    <property type="entry name" value="ATPase domain of HSP90 chaperone/DNA topoisomerase II/histidine kinase"/>
    <property type="match status" value="1"/>
</dbReference>
<dbReference type="eggNOG" id="COG3920">
    <property type="taxonomic scope" value="Bacteria"/>
</dbReference>
<keyword evidence="7" id="KW-0067">ATP-binding</keyword>
<keyword evidence="4" id="KW-0808">Transferase</keyword>
<dbReference type="EMBL" id="AENT01000030">
    <property type="protein sequence ID" value="EFR42225.1"/>
    <property type="molecule type" value="Genomic_DNA"/>
</dbReference>
<evidence type="ECO:0000256" key="5">
    <source>
        <dbReference type="ARBA" id="ARBA00022741"/>
    </source>
</evidence>
<dbReference type="GO" id="GO:0005524">
    <property type="term" value="F:ATP binding"/>
    <property type="evidence" value="ECO:0007669"/>
    <property type="project" value="UniProtKB-KW"/>
</dbReference>
<evidence type="ECO:0000256" key="2">
    <source>
        <dbReference type="ARBA" id="ARBA00012438"/>
    </source>
</evidence>
<comment type="caution">
    <text evidence="9">The sequence shown here is derived from an EMBL/GenBank/DDBJ whole genome shotgun (WGS) entry which is preliminary data.</text>
</comment>
<evidence type="ECO:0000259" key="8">
    <source>
        <dbReference type="Pfam" id="PF07568"/>
    </source>
</evidence>
<dbReference type="InterPro" id="IPR036890">
    <property type="entry name" value="HATPase_C_sf"/>
</dbReference>
<dbReference type="Pfam" id="PF07568">
    <property type="entry name" value="HisKA_2"/>
    <property type="match status" value="1"/>
</dbReference>
<organism evidence="9 10">
    <name type="scientific">Dialister micraerophilus UPII 345-E</name>
    <dbReference type="NCBI Taxonomy" id="910314"/>
    <lineage>
        <taxon>Bacteria</taxon>
        <taxon>Bacillati</taxon>
        <taxon>Bacillota</taxon>
        <taxon>Negativicutes</taxon>
        <taxon>Veillonellales</taxon>
        <taxon>Veillonellaceae</taxon>
        <taxon>Dialister</taxon>
    </lineage>
</organism>
<evidence type="ECO:0000256" key="6">
    <source>
        <dbReference type="ARBA" id="ARBA00022777"/>
    </source>
</evidence>
<comment type="catalytic activity">
    <reaction evidence="1">
        <text>ATP + protein L-histidine = ADP + protein N-phospho-L-histidine.</text>
        <dbReference type="EC" id="2.7.13.3"/>
    </reaction>
</comment>
<dbReference type="Gene3D" id="3.30.450.280">
    <property type="entry name" value="GAF domain"/>
    <property type="match status" value="1"/>
</dbReference>
<dbReference type="GO" id="GO:0004673">
    <property type="term" value="F:protein histidine kinase activity"/>
    <property type="evidence" value="ECO:0007669"/>
    <property type="project" value="UniProtKB-EC"/>
</dbReference>
<keyword evidence="5" id="KW-0547">Nucleotide-binding</keyword>
<proteinExistence type="predicted"/>
<keyword evidence="3" id="KW-0597">Phosphoprotein</keyword>
<evidence type="ECO:0000256" key="3">
    <source>
        <dbReference type="ARBA" id="ARBA00022553"/>
    </source>
</evidence>
<dbReference type="AlphaFoldDB" id="E4LAD6"/>
<dbReference type="InterPro" id="IPR038424">
    <property type="entry name" value="H_kinase_PdtaS_GAF_sf"/>
</dbReference>
<evidence type="ECO:0000256" key="1">
    <source>
        <dbReference type="ARBA" id="ARBA00000085"/>
    </source>
</evidence>
<keyword evidence="6 9" id="KW-0418">Kinase</keyword>
<dbReference type="Gene3D" id="3.30.565.10">
    <property type="entry name" value="Histidine kinase-like ATPase, C-terminal domain"/>
    <property type="match status" value="1"/>
</dbReference>
<accession>E4LAD6</accession>
<dbReference type="EC" id="2.7.13.3" evidence="2"/>
<dbReference type="InterPro" id="IPR011495">
    <property type="entry name" value="Sig_transdc_His_kin_sub2_dim/P"/>
</dbReference>
<dbReference type="Proteomes" id="UP000004594">
    <property type="component" value="Unassembled WGS sequence"/>
</dbReference>
<dbReference type="OrthoDB" id="9767435at2"/>
<evidence type="ECO:0000313" key="9">
    <source>
        <dbReference type="EMBL" id="EFR42225.1"/>
    </source>
</evidence>
<dbReference type="PANTHER" id="PTHR41523:SF8">
    <property type="entry name" value="ETHYLENE RESPONSE SENSOR PROTEIN"/>
    <property type="match status" value="1"/>
</dbReference>
<reference evidence="9 10" key="1">
    <citation type="submission" date="2010-11" db="EMBL/GenBank/DDBJ databases">
        <authorList>
            <person name="Durkin A.S."/>
            <person name="Madupu R."/>
            <person name="Torralba M."/>
            <person name="Gillis M."/>
            <person name="Methe B."/>
            <person name="Sutton G."/>
            <person name="Nelson K.E."/>
        </authorList>
    </citation>
    <scope>NUCLEOTIDE SEQUENCE [LARGE SCALE GENOMIC DNA]</scope>
    <source>
        <strain evidence="9 10">UPII 345-E</strain>
    </source>
</reference>
<evidence type="ECO:0000256" key="4">
    <source>
        <dbReference type="ARBA" id="ARBA00022679"/>
    </source>
</evidence>
<evidence type="ECO:0000313" key="10">
    <source>
        <dbReference type="Proteomes" id="UP000004594"/>
    </source>
</evidence>
<feature type="domain" description="Signal transduction histidine kinase subgroup 2 dimerisation and phosphoacceptor" evidence="8">
    <location>
        <begin position="269"/>
        <end position="337"/>
    </location>
</feature>
<protein>
    <recommendedName>
        <fullName evidence="2">histidine kinase</fullName>
        <ecNumber evidence="2">2.7.13.3</ecNumber>
    </recommendedName>
</protein>
<dbReference type="PANTHER" id="PTHR41523">
    <property type="entry name" value="TWO-COMPONENT SYSTEM SENSOR PROTEIN"/>
    <property type="match status" value="1"/>
</dbReference>
<sequence>MSELYSLAREKTGLNEVQLKILGYMTEALQFAADISKCQVVLCTKGKNKDMCVLLSSLVPSYYKGLKYFHEGDVFLKQEFAIATKVFSTGEKAKGRKELDLGKMVDVTAYPVFDNAGITFAVVGFISNSLEQEEILTDTANMALQIPFKHENYYKIKPQDGVVIIDSVGRVLYTNDMAQDLFLDSEQRTTIGQGLLNHTSFHISIVDRVASTIKPEFGDEISGQMTFSSWALPIVSNGRVNRTVLVLTDVTAVREKERQLLIKDSVIKEIHHRVKNSLNTIAGMLRMQARRTRDEEAKKALKSAINRISGISRIHDILAHQSEEIVNWKLISDKICNLSVESLSDCKVNMIQKNSKESIYLPSEKIVSLGIVTNELIHNAIEHGFENMSSGSCILETEKENNFLKIIVMNDGHLLPESFNEGNYDLGLHIVKTITEIDLKGSFEIRNSGKWVSASICIPINEE</sequence>
<evidence type="ECO:0000256" key="7">
    <source>
        <dbReference type="ARBA" id="ARBA00022840"/>
    </source>
</evidence>
<dbReference type="RefSeq" id="WP_007555278.1">
    <property type="nucleotide sequence ID" value="NZ_AENT01000030.1"/>
</dbReference>
<name>E4LAD6_9FIRM</name>
<gene>
    <name evidence="9" type="ORF">HMPREF9220_0199</name>
</gene>
<dbReference type="Gene3D" id="3.30.450.20">
    <property type="entry name" value="PAS domain"/>
    <property type="match status" value="1"/>
</dbReference>